<proteinExistence type="inferred from homology"/>
<keyword evidence="1" id="KW-0304">Gas vesicle</keyword>
<comment type="subcellular location">
    <subcellularLocation>
        <location evidence="2">Gas vesicle</location>
    </subcellularLocation>
</comment>
<dbReference type="EMBL" id="BMQQ01000001">
    <property type="protein sequence ID" value="GGT15733.1"/>
    <property type="molecule type" value="Genomic_DNA"/>
</dbReference>
<comment type="similarity">
    <text evidence="3">Belongs to the gas vesicle GvpF/GvpL family.</text>
</comment>
<keyword evidence="5" id="KW-1185">Reference proteome</keyword>
<evidence type="ECO:0000256" key="1">
    <source>
        <dbReference type="ARBA" id="ARBA00022987"/>
    </source>
</evidence>
<evidence type="ECO:0000256" key="3">
    <source>
        <dbReference type="ARBA" id="ARBA00035643"/>
    </source>
</evidence>
<organism evidence="4 5">
    <name type="scientific">Streptomyces purpureus</name>
    <dbReference type="NCBI Taxonomy" id="1951"/>
    <lineage>
        <taxon>Bacteria</taxon>
        <taxon>Bacillati</taxon>
        <taxon>Actinomycetota</taxon>
        <taxon>Actinomycetes</taxon>
        <taxon>Kitasatosporales</taxon>
        <taxon>Streptomycetaceae</taxon>
        <taxon>Streptomyces</taxon>
    </lineage>
</organism>
<reference evidence="4" key="1">
    <citation type="journal article" date="2014" name="Int. J. Syst. Evol. Microbiol.">
        <title>Complete genome sequence of Corynebacterium casei LMG S-19264T (=DSM 44701T), isolated from a smear-ripened cheese.</title>
        <authorList>
            <consortium name="US DOE Joint Genome Institute (JGI-PGF)"/>
            <person name="Walter F."/>
            <person name="Albersmeier A."/>
            <person name="Kalinowski J."/>
            <person name="Ruckert C."/>
        </authorList>
    </citation>
    <scope>NUCLEOTIDE SEQUENCE</scope>
    <source>
        <strain evidence="4">JCM 3172</strain>
    </source>
</reference>
<evidence type="ECO:0000256" key="2">
    <source>
        <dbReference type="ARBA" id="ARBA00035108"/>
    </source>
</evidence>
<evidence type="ECO:0000313" key="5">
    <source>
        <dbReference type="Proteomes" id="UP000619486"/>
    </source>
</evidence>
<dbReference type="AlphaFoldDB" id="A0A918GX35"/>
<dbReference type="PANTHER" id="PTHR36852:SF1">
    <property type="entry name" value="PROTEIN GVPL 2"/>
    <property type="match status" value="1"/>
</dbReference>
<name>A0A918GX35_9ACTN</name>
<dbReference type="GO" id="GO:0031412">
    <property type="term" value="P:gas vesicle organization"/>
    <property type="evidence" value="ECO:0007669"/>
    <property type="project" value="InterPro"/>
</dbReference>
<dbReference type="GO" id="GO:0031411">
    <property type="term" value="C:gas vesicle"/>
    <property type="evidence" value="ECO:0007669"/>
    <property type="project" value="UniProtKB-SubCell"/>
</dbReference>
<dbReference type="Pfam" id="PF06386">
    <property type="entry name" value="GvpL_GvpF"/>
    <property type="match status" value="1"/>
</dbReference>
<evidence type="ECO:0000313" key="4">
    <source>
        <dbReference type="EMBL" id="GGT15733.1"/>
    </source>
</evidence>
<sequence>MTVYVYAITGAGHPCRLDGLSGVGADPSGVRTVTADALRAVVSDVREEPRPKRRDLTAHQEVQDRLMADGTALPLRFGYTAPDDDAVRAVLEDRGQEYLAILERLDGSAEFHLRVAQAEESLLREILEESREARELNDAIIHGDPDPRAKLALGEFVAQEVASRRTARAEAVVNALAPSAREHEVLTPSGDDLLSVSFLVAEAEREAFLAKEAELAAAADDGVEFRLTGPLPPYSFV</sequence>
<dbReference type="RefSeq" id="WP_189199617.1">
    <property type="nucleotide sequence ID" value="NZ_BMQQ01000001.1"/>
</dbReference>
<protein>
    <submittedName>
        <fullName evidence="4">Gas vesicle protein</fullName>
    </submittedName>
</protein>
<reference evidence="4" key="2">
    <citation type="submission" date="2020-09" db="EMBL/GenBank/DDBJ databases">
        <authorList>
            <person name="Sun Q."/>
            <person name="Ohkuma M."/>
        </authorList>
    </citation>
    <scope>NUCLEOTIDE SEQUENCE</scope>
    <source>
        <strain evidence="4">JCM 3172</strain>
    </source>
</reference>
<gene>
    <name evidence="4" type="ORF">GCM10014713_05700</name>
</gene>
<dbReference type="Proteomes" id="UP000619486">
    <property type="component" value="Unassembled WGS sequence"/>
</dbReference>
<comment type="caution">
    <text evidence="4">The sequence shown here is derived from an EMBL/GenBank/DDBJ whole genome shotgun (WGS) entry which is preliminary data.</text>
</comment>
<dbReference type="InterPro" id="IPR009430">
    <property type="entry name" value="GvpL/GvpF"/>
</dbReference>
<accession>A0A918GX35</accession>
<dbReference type="PANTHER" id="PTHR36852">
    <property type="entry name" value="PROTEIN GVPL 2"/>
    <property type="match status" value="1"/>
</dbReference>